<dbReference type="PANTHER" id="PTHR42796">
    <property type="entry name" value="FUMARYLACETOACETATE HYDROLASE DOMAIN-CONTAINING PROTEIN 2A-RELATED"/>
    <property type="match status" value="1"/>
</dbReference>
<dbReference type="GO" id="GO:0016853">
    <property type="term" value="F:isomerase activity"/>
    <property type="evidence" value="ECO:0007669"/>
    <property type="project" value="UniProtKB-KW"/>
</dbReference>
<evidence type="ECO:0000313" key="4">
    <source>
        <dbReference type="EMBL" id="KUM28561.1"/>
    </source>
</evidence>
<protein>
    <submittedName>
        <fullName evidence="4">2-hydroxyhepta-2,4-diene-1,7-dioate isomerase</fullName>
    </submittedName>
</protein>
<proteinExistence type="inferred from homology"/>
<dbReference type="EMBL" id="LPWA01000009">
    <property type="protein sequence ID" value="KUM28561.1"/>
    <property type="molecule type" value="Genomic_DNA"/>
</dbReference>
<dbReference type="InterPro" id="IPR036663">
    <property type="entry name" value="Fumarylacetoacetase_C_sf"/>
</dbReference>
<dbReference type="Pfam" id="PF01557">
    <property type="entry name" value="FAA_hydrolase"/>
    <property type="match status" value="1"/>
</dbReference>
<dbReference type="SUPFAM" id="SSF56529">
    <property type="entry name" value="FAH"/>
    <property type="match status" value="1"/>
</dbReference>
<dbReference type="PANTHER" id="PTHR42796:SF4">
    <property type="entry name" value="FUMARYLACETOACETATE HYDROLASE DOMAIN-CONTAINING PROTEIN 2A"/>
    <property type="match status" value="1"/>
</dbReference>
<evidence type="ECO:0000259" key="3">
    <source>
        <dbReference type="Pfam" id="PF01557"/>
    </source>
</evidence>
<feature type="domain" description="Fumarylacetoacetase-like C-terminal" evidence="3">
    <location>
        <begin position="73"/>
        <end position="278"/>
    </location>
</feature>
<keyword evidence="4" id="KW-0413">Isomerase</keyword>
<reference evidence="4 5" key="1">
    <citation type="submission" date="2015-12" db="EMBL/GenBank/DDBJ databases">
        <title>Draft genome sequence of Mesorhizobium sp. UFLA 01-765, a multitolerant efficient symbiont and plant-growth promoting strain isolated from Zn-mining soil using Leucaena leucocephala as a trap plant.</title>
        <authorList>
            <person name="Rangel W.M."/>
            <person name="Thijs S."/>
            <person name="Longatti S.M."/>
            <person name="Moreira F.M."/>
            <person name="Weyens N."/>
            <person name="Vangronsveld J."/>
            <person name="Van Hamme J.D."/>
            <person name="Bottos E.M."/>
            <person name="Rineau F."/>
        </authorList>
    </citation>
    <scope>NUCLEOTIDE SEQUENCE [LARGE SCALE GENOMIC DNA]</scope>
    <source>
        <strain evidence="4 5">UFLA 01-765</strain>
    </source>
</reference>
<comment type="similarity">
    <text evidence="1">Belongs to the FAH family.</text>
</comment>
<accession>A0A101KX30</accession>
<dbReference type="GO" id="GO:0046872">
    <property type="term" value="F:metal ion binding"/>
    <property type="evidence" value="ECO:0007669"/>
    <property type="project" value="UniProtKB-KW"/>
</dbReference>
<gene>
    <name evidence="4" type="ORF">AU467_34575</name>
</gene>
<evidence type="ECO:0000256" key="2">
    <source>
        <dbReference type="ARBA" id="ARBA00022723"/>
    </source>
</evidence>
<keyword evidence="2" id="KW-0479">Metal-binding</keyword>
<name>A0A101KX30_RHILI</name>
<dbReference type="GO" id="GO:0019752">
    <property type="term" value="P:carboxylic acid metabolic process"/>
    <property type="evidence" value="ECO:0007669"/>
    <property type="project" value="UniProtKB-ARBA"/>
</dbReference>
<dbReference type="InterPro" id="IPR011234">
    <property type="entry name" value="Fumarylacetoacetase-like_C"/>
</dbReference>
<dbReference type="InterPro" id="IPR051121">
    <property type="entry name" value="FAH"/>
</dbReference>
<dbReference type="FunFam" id="3.90.850.10:FF:000002">
    <property type="entry name" value="2-hydroxyhepta-2,4-diene-1,7-dioate isomerase"/>
    <property type="match status" value="1"/>
</dbReference>
<dbReference type="Proteomes" id="UP000053176">
    <property type="component" value="Unassembled WGS sequence"/>
</dbReference>
<evidence type="ECO:0000256" key="1">
    <source>
        <dbReference type="ARBA" id="ARBA00010211"/>
    </source>
</evidence>
<dbReference type="Gene3D" id="3.90.850.10">
    <property type="entry name" value="Fumarylacetoacetase-like, C-terminal domain"/>
    <property type="match status" value="1"/>
</dbReference>
<dbReference type="AlphaFoldDB" id="A0A101KX30"/>
<comment type="caution">
    <text evidence="4">The sequence shown here is derived from an EMBL/GenBank/DDBJ whole genome shotgun (WGS) entry which is preliminary data.</text>
</comment>
<sequence>MKLLRFGLPGAEKPGILDHEGTIRDLSSVIPDLSGATISRYGLEVLRKVDLKTLPAVAAHTRLGAPIANVRHFIAVGLNYVDHALETDTPIPNEPVIFSKAPSCIVGPNDNIIIPKNSSKLDWEAEIAVVIGEAAYDISEAQALAAVAGYLICHDVSERDFQINRGGQWIKGKSAPTFGPLGPWLVTSDEIENPQQLNVSLRVNGVTMQAGTTAKMIFSIAHVVSYISKFMALEPGDIITTGTPHGVGLGKKPPLFLQPNDVVEISIDGLGSQRQVVVSRLTAHQRQLA</sequence>
<evidence type="ECO:0000313" key="5">
    <source>
        <dbReference type="Proteomes" id="UP000053176"/>
    </source>
</evidence>
<dbReference type="OrthoDB" id="5197601at2"/>
<organism evidence="4 5">
    <name type="scientific">Rhizobium loti</name>
    <name type="common">Mesorhizobium loti</name>
    <dbReference type="NCBI Taxonomy" id="381"/>
    <lineage>
        <taxon>Bacteria</taxon>
        <taxon>Pseudomonadati</taxon>
        <taxon>Pseudomonadota</taxon>
        <taxon>Alphaproteobacteria</taxon>
        <taxon>Hyphomicrobiales</taxon>
        <taxon>Phyllobacteriaceae</taxon>
        <taxon>Mesorhizobium</taxon>
    </lineage>
</organism>